<dbReference type="SMART" id="SM00872">
    <property type="entry name" value="Alpha-mann_mid"/>
    <property type="match status" value="1"/>
</dbReference>
<dbReference type="InterPro" id="IPR000602">
    <property type="entry name" value="Glyco_hydro_38_N"/>
</dbReference>
<dbReference type="InterPro" id="IPR011682">
    <property type="entry name" value="Glyco_hydro_38_C"/>
</dbReference>
<dbReference type="GO" id="GO:0006013">
    <property type="term" value="P:mannose metabolic process"/>
    <property type="evidence" value="ECO:0007669"/>
    <property type="project" value="InterPro"/>
</dbReference>
<dbReference type="AlphaFoldDB" id="A0A510HMA2"/>
<dbReference type="SUPFAM" id="SSF88713">
    <property type="entry name" value="Glycoside hydrolase/deacetylase"/>
    <property type="match status" value="1"/>
</dbReference>
<keyword evidence="7" id="KW-1185">Reference proteome</keyword>
<dbReference type="InterPro" id="IPR015341">
    <property type="entry name" value="Glyco_hydro_38_cen"/>
</dbReference>
<comment type="similarity">
    <text evidence="1">Belongs to the glycosyl hydrolase 38 family.</text>
</comment>
<dbReference type="GO" id="GO:0009313">
    <property type="term" value="P:oligosaccharide catabolic process"/>
    <property type="evidence" value="ECO:0007669"/>
    <property type="project" value="TreeGrafter"/>
</dbReference>
<dbReference type="SUPFAM" id="SSF88688">
    <property type="entry name" value="Families 57/38 glycoside transferase middle domain"/>
    <property type="match status" value="1"/>
</dbReference>
<organism evidence="6 7">
    <name type="scientific">Rubrobacter xylanophilus</name>
    <dbReference type="NCBI Taxonomy" id="49319"/>
    <lineage>
        <taxon>Bacteria</taxon>
        <taxon>Bacillati</taxon>
        <taxon>Actinomycetota</taxon>
        <taxon>Rubrobacteria</taxon>
        <taxon>Rubrobacterales</taxon>
        <taxon>Rubrobacteraceae</taxon>
        <taxon>Rubrobacter</taxon>
    </lineage>
</organism>
<dbReference type="PANTHER" id="PTHR46017:SF2">
    <property type="entry name" value="MANNOSYLGLYCERATE HYDROLASE"/>
    <property type="match status" value="1"/>
</dbReference>
<dbReference type="InterPro" id="IPR037094">
    <property type="entry name" value="Glyco_hydro_38_cen_sf"/>
</dbReference>
<feature type="domain" description="Glycoside hydrolase family 38 central" evidence="5">
    <location>
        <begin position="312"/>
        <end position="385"/>
    </location>
</feature>
<dbReference type="GO" id="GO:0004559">
    <property type="term" value="F:alpha-mannosidase activity"/>
    <property type="evidence" value="ECO:0007669"/>
    <property type="project" value="InterPro"/>
</dbReference>
<dbReference type="PANTHER" id="PTHR46017">
    <property type="entry name" value="ALPHA-MANNOSIDASE 2C1"/>
    <property type="match status" value="1"/>
</dbReference>
<name>A0A510HMA2_9ACTN</name>
<dbReference type="Gene3D" id="2.60.40.2210">
    <property type="match status" value="1"/>
</dbReference>
<evidence type="ECO:0000256" key="2">
    <source>
        <dbReference type="ARBA" id="ARBA00022723"/>
    </source>
</evidence>
<accession>A0A510HMA2</accession>
<dbReference type="Pfam" id="PF17677">
    <property type="entry name" value="Glyco_hydro38C2"/>
    <property type="match status" value="1"/>
</dbReference>
<evidence type="ECO:0000256" key="1">
    <source>
        <dbReference type="ARBA" id="ARBA00009792"/>
    </source>
</evidence>
<evidence type="ECO:0000256" key="3">
    <source>
        <dbReference type="ARBA" id="ARBA00022801"/>
    </source>
</evidence>
<keyword evidence="2" id="KW-0479">Metal-binding</keyword>
<evidence type="ECO:0000313" key="7">
    <source>
        <dbReference type="Proteomes" id="UP000318065"/>
    </source>
</evidence>
<dbReference type="OrthoDB" id="1049785at2"/>
<dbReference type="InterPro" id="IPR011013">
    <property type="entry name" value="Gal_mutarotase_sf_dom"/>
</dbReference>
<dbReference type="GO" id="GO:0046872">
    <property type="term" value="F:metal ion binding"/>
    <property type="evidence" value="ECO:0007669"/>
    <property type="project" value="UniProtKB-KW"/>
</dbReference>
<dbReference type="Proteomes" id="UP000318065">
    <property type="component" value="Chromosome"/>
</dbReference>
<keyword evidence="3" id="KW-0378">Hydrolase</keyword>
<dbReference type="Gene3D" id="1.20.1270.50">
    <property type="entry name" value="Glycoside hydrolase family 38, central domain"/>
    <property type="match status" value="1"/>
</dbReference>
<dbReference type="Pfam" id="PF01074">
    <property type="entry name" value="Glyco_hydro_38N"/>
    <property type="match status" value="1"/>
</dbReference>
<protein>
    <submittedName>
        <fullName evidence="6">Alpha-mannosidase</fullName>
    </submittedName>
</protein>
<dbReference type="InterPro" id="IPR011330">
    <property type="entry name" value="Glyco_hydro/deAcase_b/a-brl"/>
</dbReference>
<evidence type="ECO:0000313" key="6">
    <source>
        <dbReference type="EMBL" id="BBL80445.1"/>
    </source>
</evidence>
<dbReference type="Pfam" id="PF09261">
    <property type="entry name" value="Alpha-mann_mid"/>
    <property type="match status" value="1"/>
</dbReference>
<dbReference type="GO" id="GO:0030246">
    <property type="term" value="F:carbohydrate binding"/>
    <property type="evidence" value="ECO:0007669"/>
    <property type="project" value="InterPro"/>
</dbReference>
<dbReference type="InterPro" id="IPR028995">
    <property type="entry name" value="Glyco_hydro_57/38_cen_sf"/>
</dbReference>
<dbReference type="Gene3D" id="2.70.98.30">
    <property type="entry name" value="Golgi alpha-mannosidase II, domain 4"/>
    <property type="match status" value="1"/>
</dbReference>
<dbReference type="RefSeq" id="WP_143528447.1">
    <property type="nucleotide sequence ID" value="NZ_AP019791.1"/>
</dbReference>
<gene>
    <name evidence="6" type="ORF">RxyAA322_22990</name>
</gene>
<dbReference type="SUPFAM" id="SSF74650">
    <property type="entry name" value="Galactose mutarotase-like"/>
    <property type="match status" value="1"/>
</dbReference>
<keyword evidence="4" id="KW-0326">Glycosidase</keyword>
<dbReference type="Gene3D" id="2.60.40.2220">
    <property type="match status" value="1"/>
</dbReference>
<dbReference type="EMBL" id="AP019791">
    <property type="protein sequence ID" value="BBL80445.1"/>
    <property type="molecule type" value="Genomic_DNA"/>
</dbReference>
<dbReference type="InterPro" id="IPR041147">
    <property type="entry name" value="GH38_C"/>
</dbReference>
<proteinExistence type="inferred from homology"/>
<evidence type="ECO:0000256" key="4">
    <source>
        <dbReference type="ARBA" id="ARBA00023295"/>
    </source>
</evidence>
<reference evidence="6" key="1">
    <citation type="journal article" date="2019" name="Microbiol. Resour. Announc.">
        <title>Complete Genome Sequence of Rubrobacter xylanophilus Strain AA3-22, Isolated from Arima Onsen in Japan.</title>
        <authorList>
            <person name="Tomariguchi N."/>
            <person name="Miyazaki K."/>
        </authorList>
    </citation>
    <scope>NUCLEOTIDE SEQUENCE [LARGE SCALE GENOMIC DNA]</scope>
    <source>
        <strain evidence="6">AA3-22</strain>
    </source>
</reference>
<dbReference type="Gene3D" id="3.20.110.10">
    <property type="entry name" value="Glycoside hydrolase 38, N terminal domain"/>
    <property type="match status" value="1"/>
</dbReference>
<sequence length="937" mass="107030">MSTAREIAGHSEAGREPLNIVVIPHSHWDREWYATFEEFRFYLVRFMDELLEVLERDEAFRCFLLDGQVSLLEDYLQVRPEKFEQLRRLVQDGRLDIGPWYVQPDEFLVSGEALVRNLLIGDRIGRQFGPVMKQGYVPDTFGHISQLPQILRGFGIGTFYFMRGLAESVDELRSEFWWEAPDGSKVLAHFLSETYSNAAVLGPDPEKISFRHDRLAEPSSYFVSYDSLYELRDRLAARAADRTILFMNGSDHVTVQPDFSRYVFALNQAMEDRLFNGRLADFERLVLEENPPLKTYRGELRWARYQPILKGVYSSRMYLKQENERTQQLLEGLAERAAAVVYALGGPDYSPFLRHAWKELLKNHAHDSIGGCSADAVHRQMLGRYDTVRRVGQKVVDEALDYIASRVAPEPDAGSIPIVVFNPSPWERGGTVQVEVSLNVDVPLKRRIFDWIGQKEFDVERAALIDPDGREVPFAIRGRRLHIEDALYRRKAVRRATVEFLAERIPPLGYKVYRLVETPEREPTSEEREVPWEVALENERLKVTVEGDMTLTVLDKTTGERYSGLNLFVDEGDAGDEYTFCPPREQRRVLSSEEDWRVEDSGDPHTLLLRGSMQLPRSLTPGRTARSLQTVRCPLNVRLRLLPGARRLEISTEFFNRARDHRLRVVFPAGFPARESVAETAFGTVRRSTRPMESSGWREKDTATYAQRRFVCVEDPDTGRGLAVLNKGLPEYEVTPEGEVHLTLLRGVGWLSRNDLTTRTGHAGPGLATPEAQCSGRHVFEYAVVPYTGDHREAGIFREAEEYWLPLEAWDVHRGERPREGSPAGAPGSFLRVHGKDVVLSTLKKAADRDGIVLRLFNASEEESRAALNFGIPIAAAYRTNLNEEILEELAPKGHRLRVSLRPCGIETVLVKLHRPERWAERIRRTAPERTRGRRTG</sequence>
<dbReference type="InterPro" id="IPR027291">
    <property type="entry name" value="Glyco_hydro_38_N_sf"/>
</dbReference>
<evidence type="ECO:0000259" key="5">
    <source>
        <dbReference type="SMART" id="SM00872"/>
    </source>
</evidence>
<dbReference type="Pfam" id="PF07748">
    <property type="entry name" value="Glyco_hydro_38C"/>
    <property type="match status" value="1"/>
</dbReference>